<keyword evidence="3" id="KW-0597">Phosphoprotein</keyword>
<accession>A0A8J2VJG0</accession>
<dbReference type="GO" id="GO:0008982">
    <property type="term" value="F:protein-N(PI)-phosphohistidine-sugar phosphotransferase activity"/>
    <property type="evidence" value="ECO:0007669"/>
    <property type="project" value="InterPro"/>
</dbReference>
<name>A0A8J2VJG0_9BACL</name>
<evidence type="ECO:0000259" key="7">
    <source>
        <dbReference type="PROSITE" id="PS51094"/>
    </source>
</evidence>
<sequence>MDQIDHLLKENQMALDLQSHTKNEVIHELATILDKSGKLKDMQEFIAAVQKREEEYSTAIGNGVAIPHGKTAAVNEASIVFGRSIRGIDYDAMDNQLSHLFIMIAVPEDSDDLHLKILSQLSRKLMHEDFRYKLMKADSTSEILSIFKNN</sequence>
<dbReference type="Proteomes" id="UP000628775">
    <property type="component" value="Unassembled WGS sequence"/>
</dbReference>
<dbReference type="PANTHER" id="PTHR47738:SF2">
    <property type="entry name" value="PTS SYSTEM FRUCTOSE-LIKE EIIA COMPONENT"/>
    <property type="match status" value="1"/>
</dbReference>
<gene>
    <name evidence="8" type="ORF">GCM10011391_02470</name>
</gene>
<dbReference type="InterPro" id="IPR016152">
    <property type="entry name" value="PTrfase/Anion_transptr"/>
</dbReference>
<organism evidence="8 9">
    <name type="scientific">Pullulanibacillus camelliae</name>
    <dbReference type="NCBI Taxonomy" id="1707096"/>
    <lineage>
        <taxon>Bacteria</taxon>
        <taxon>Bacillati</taxon>
        <taxon>Bacillota</taxon>
        <taxon>Bacilli</taxon>
        <taxon>Bacillales</taxon>
        <taxon>Sporolactobacillaceae</taxon>
        <taxon>Pullulanibacillus</taxon>
    </lineage>
</organism>
<evidence type="ECO:0000256" key="3">
    <source>
        <dbReference type="ARBA" id="ARBA00022553"/>
    </source>
</evidence>
<dbReference type="PROSITE" id="PS51094">
    <property type="entry name" value="PTS_EIIA_TYPE_2"/>
    <property type="match status" value="1"/>
</dbReference>
<feature type="domain" description="PTS EIIA type-2" evidence="7">
    <location>
        <begin position="6"/>
        <end position="150"/>
    </location>
</feature>
<keyword evidence="6" id="KW-0598">Phosphotransferase system</keyword>
<dbReference type="PROSITE" id="PS00372">
    <property type="entry name" value="PTS_EIIA_TYPE_2_HIS"/>
    <property type="match status" value="1"/>
</dbReference>
<dbReference type="InterPro" id="IPR002178">
    <property type="entry name" value="PTS_EIIA_type-2_dom"/>
</dbReference>
<keyword evidence="4" id="KW-0762">Sugar transport</keyword>
<dbReference type="Gene3D" id="3.40.930.10">
    <property type="entry name" value="Mannitol-specific EII, Chain A"/>
    <property type="match status" value="1"/>
</dbReference>
<dbReference type="InterPro" id="IPR051541">
    <property type="entry name" value="PTS_SugarTrans_NitroReg"/>
</dbReference>
<keyword evidence="2" id="KW-0813">Transport</keyword>
<evidence type="ECO:0000256" key="5">
    <source>
        <dbReference type="ARBA" id="ARBA00022679"/>
    </source>
</evidence>
<evidence type="ECO:0000256" key="1">
    <source>
        <dbReference type="ARBA" id="ARBA00004496"/>
    </source>
</evidence>
<dbReference type="RefSeq" id="WP_188688033.1">
    <property type="nucleotide sequence ID" value="NZ_BMIR01000001.1"/>
</dbReference>
<dbReference type="PANTHER" id="PTHR47738">
    <property type="entry name" value="PTS SYSTEM FRUCTOSE-LIKE EIIA COMPONENT-RELATED"/>
    <property type="match status" value="1"/>
</dbReference>
<dbReference type="FunFam" id="3.40.930.10:FF:000009">
    <property type="entry name" value="PTS system, fructose specific IIABC component"/>
    <property type="match status" value="1"/>
</dbReference>
<dbReference type="NCBIfam" id="TIGR00848">
    <property type="entry name" value="fruA"/>
    <property type="match status" value="1"/>
</dbReference>
<dbReference type="GO" id="GO:0005737">
    <property type="term" value="C:cytoplasm"/>
    <property type="evidence" value="ECO:0007669"/>
    <property type="project" value="UniProtKB-SubCell"/>
</dbReference>
<evidence type="ECO:0000313" key="8">
    <source>
        <dbReference type="EMBL" id="GGE27565.1"/>
    </source>
</evidence>
<reference evidence="8" key="1">
    <citation type="journal article" date="2014" name="Int. J. Syst. Evol. Microbiol.">
        <title>Complete genome sequence of Corynebacterium casei LMG S-19264T (=DSM 44701T), isolated from a smear-ripened cheese.</title>
        <authorList>
            <consortium name="US DOE Joint Genome Institute (JGI-PGF)"/>
            <person name="Walter F."/>
            <person name="Albersmeier A."/>
            <person name="Kalinowski J."/>
            <person name="Ruckert C."/>
        </authorList>
    </citation>
    <scope>NUCLEOTIDE SEQUENCE</scope>
    <source>
        <strain evidence="8">CGMCC 1.15371</strain>
    </source>
</reference>
<dbReference type="InterPro" id="IPR004715">
    <property type="entry name" value="PTS_IIA_fruc"/>
</dbReference>
<comment type="subcellular location">
    <subcellularLocation>
        <location evidence="1">Cytoplasm</location>
    </subcellularLocation>
</comment>
<dbReference type="EMBL" id="BMIR01000001">
    <property type="protein sequence ID" value="GGE27565.1"/>
    <property type="molecule type" value="Genomic_DNA"/>
</dbReference>
<evidence type="ECO:0000256" key="6">
    <source>
        <dbReference type="ARBA" id="ARBA00022683"/>
    </source>
</evidence>
<dbReference type="CDD" id="cd00211">
    <property type="entry name" value="PTS_IIA_fru"/>
    <property type="match status" value="1"/>
</dbReference>
<keyword evidence="5" id="KW-0808">Transferase</keyword>
<evidence type="ECO:0000313" key="9">
    <source>
        <dbReference type="Proteomes" id="UP000628775"/>
    </source>
</evidence>
<proteinExistence type="predicted"/>
<dbReference type="GO" id="GO:0009401">
    <property type="term" value="P:phosphoenolpyruvate-dependent sugar phosphotransferase system"/>
    <property type="evidence" value="ECO:0007669"/>
    <property type="project" value="UniProtKB-KW"/>
</dbReference>
<dbReference type="GO" id="GO:0016020">
    <property type="term" value="C:membrane"/>
    <property type="evidence" value="ECO:0007669"/>
    <property type="project" value="InterPro"/>
</dbReference>
<evidence type="ECO:0000256" key="2">
    <source>
        <dbReference type="ARBA" id="ARBA00022448"/>
    </source>
</evidence>
<protein>
    <submittedName>
        <fullName evidence="8">PTS fructose transporter subunit IIA</fullName>
    </submittedName>
</protein>
<comment type="caution">
    <text evidence="8">The sequence shown here is derived from an EMBL/GenBank/DDBJ whole genome shotgun (WGS) entry which is preliminary data.</text>
</comment>
<keyword evidence="9" id="KW-1185">Reference proteome</keyword>
<dbReference type="SUPFAM" id="SSF55804">
    <property type="entry name" value="Phoshotransferase/anion transport protein"/>
    <property type="match status" value="1"/>
</dbReference>
<reference evidence="8" key="2">
    <citation type="submission" date="2020-09" db="EMBL/GenBank/DDBJ databases">
        <authorList>
            <person name="Sun Q."/>
            <person name="Zhou Y."/>
        </authorList>
    </citation>
    <scope>NUCLEOTIDE SEQUENCE</scope>
    <source>
        <strain evidence="8">CGMCC 1.15371</strain>
    </source>
</reference>
<dbReference type="AlphaFoldDB" id="A0A8J2VJG0"/>
<dbReference type="Pfam" id="PF00359">
    <property type="entry name" value="PTS_EIIA_2"/>
    <property type="match status" value="1"/>
</dbReference>
<evidence type="ECO:0000256" key="4">
    <source>
        <dbReference type="ARBA" id="ARBA00022597"/>
    </source>
</evidence>